<comment type="subcellular location">
    <subcellularLocation>
        <location evidence="1">Cell membrane</location>
        <topology evidence="1">Multi-pass membrane protein</topology>
    </subcellularLocation>
</comment>
<dbReference type="InterPro" id="IPR000802">
    <property type="entry name" value="Arsenical_pump_ArsB"/>
</dbReference>
<evidence type="ECO:0000256" key="1">
    <source>
        <dbReference type="ARBA" id="ARBA00004651"/>
    </source>
</evidence>
<dbReference type="PRINTS" id="PR00758">
    <property type="entry name" value="ARSENICPUMP"/>
</dbReference>
<keyword evidence="13" id="KW-1185">Reference proteome</keyword>
<feature type="domain" description="Citrate transporter-like" evidence="11">
    <location>
        <begin position="18"/>
        <end position="336"/>
    </location>
</feature>
<keyword evidence="9 10" id="KW-0472">Membrane</keyword>
<reference evidence="12" key="1">
    <citation type="submission" date="2022-08" db="EMBL/GenBank/DDBJ databases">
        <title>Whole genome sequencing of non-tuberculosis mycobacteria type-strains.</title>
        <authorList>
            <person name="Igarashi Y."/>
            <person name="Osugi A."/>
            <person name="Mitarai S."/>
        </authorList>
    </citation>
    <scope>NUCLEOTIDE SEQUENCE</scope>
    <source>
        <strain evidence="12">DSM 45127</strain>
    </source>
</reference>
<keyword evidence="7" id="KW-0059">Arsenical resistance</keyword>
<name>A0ABY3VS60_9MYCO</name>
<protein>
    <submittedName>
        <fullName evidence="12">SLC13 family permease</fullName>
    </submittedName>
</protein>
<evidence type="ECO:0000256" key="5">
    <source>
        <dbReference type="ARBA" id="ARBA00022475"/>
    </source>
</evidence>
<keyword evidence="8 10" id="KW-1133">Transmembrane helix</keyword>
<dbReference type="PANTHER" id="PTHR43302">
    <property type="entry name" value="TRANSPORTER ARSB-RELATED"/>
    <property type="match status" value="1"/>
</dbReference>
<dbReference type="Pfam" id="PF03600">
    <property type="entry name" value="CitMHS"/>
    <property type="match status" value="1"/>
</dbReference>
<evidence type="ECO:0000313" key="12">
    <source>
        <dbReference type="EMBL" id="UMB69469.1"/>
    </source>
</evidence>
<comment type="similarity">
    <text evidence="3">Belongs to the CitM (TC 2.A.11) transporter family.</text>
</comment>
<evidence type="ECO:0000256" key="8">
    <source>
        <dbReference type="ARBA" id="ARBA00022989"/>
    </source>
</evidence>
<gene>
    <name evidence="12" type="ORF">MKK62_24550</name>
</gene>
<sequence>MVLVVAVIRPFGGSEACVAVPAALLVMGIGAVSLPDARSELAELAPVVGFLAAVLVLSQMCSAEGLFDWCGMWIARAAKGRSDRLLVGVFVAASLVTVVFSLDATVVLMTPVVSITAARLHVRARPHLYACGHLSNTASLLLPVSNLTNLLALGASGLTFTRFAVLMGLPWLAAIVVEFLLFRVFFASDLTAAQPADAHDVEPELQTPRVALVTVAATLVGFVVTSAVGVSPAWAAAAGAVVLAAHAVARRKTDVRGILRSVDVPFLVFVLALAVVVRAVIDNGLDHVLRGWLPHPNGLLGLLGIAAIAAIAANVVNNLPAVLMLVPLVASGGPAAVLAVLLGVNIGPNLTYTGSLATMLWRRVLQQHRHASRFTDFTKLGLLTTPAALIAAVVALWASLALTGM</sequence>
<proteinExistence type="inferred from homology"/>
<evidence type="ECO:0000256" key="10">
    <source>
        <dbReference type="SAM" id="Phobius"/>
    </source>
</evidence>
<feature type="transmembrane region" description="Helical" evidence="10">
    <location>
        <begin position="163"/>
        <end position="186"/>
    </location>
</feature>
<evidence type="ECO:0000256" key="3">
    <source>
        <dbReference type="ARBA" id="ARBA00009843"/>
    </source>
</evidence>
<dbReference type="Proteomes" id="UP001055336">
    <property type="component" value="Chromosome"/>
</dbReference>
<evidence type="ECO:0000256" key="7">
    <source>
        <dbReference type="ARBA" id="ARBA00022849"/>
    </source>
</evidence>
<evidence type="ECO:0000313" key="13">
    <source>
        <dbReference type="Proteomes" id="UP001055336"/>
    </source>
</evidence>
<dbReference type="InterPro" id="IPR004680">
    <property type="entry name" value="Cit_transptr-like_dom"/>
</dbReference>
<feature type="transmembrane region" description="Helical" evidence="10">
    <location>
        <begin position="84"/>
        <end position="102"/>
    </location>
</feature>
<evidence type="ECO:0000256" key="9">
    <source>
        <dbReference type="ARBA" id="ARBA00023136"/>
    </source>
</evidence>
<evidence type="ECO:0000256" key="6">
    <source>
        <dbReference type="ARBA" id="ARBA00022692"/>
    </source>
</evidence>
<organism evidence="12 13">
    <name type="scientific">Mycobacterium paraterrae</name>
    <dbReference type="NCBI Taxonomy" id="577492"/>
    <lineage>
        <taxon>Bacteria</taxon>
        <taxon>Bacillati</taxon>
        <taxon>Actinomycetota</taxon>
        <taxon>Actinomycetes</taxon>
        <taxon>Mycobacteriales</taxon>
        <taxon>Mycobacteriaceae</taxon>
        <taxon>Mycobacterium</taxon>
    </lineage>
</organism>
<dbReference type="PANTHER" id="PTHR43302:SF5">
    <property type="entry name" value="TRANSPORTER ARSB-RELATED"/>
    <property type="match status" value="1"/>
</dbReference>
<feature type="transmembrane region" description="Helical" evidence="10">
    <location>
        <begin position="377"/>
        <end position="400"/>
    </location>
</feature>
<evidence type="ECO:0000259" key="11">
    <source>
        <dbReference type="Pfam" id="PF03600"/>
    </source>
</evidence>
<feature type="transmembrane region" description="Helical" evidence="10">
    <location>
        <begin position="293"/>
        <end position="315"/>
    </location>
</feature>
<accession>A0ABY3VS60</accession>
<evidence type="ECO:0000256" key="2">
    <source>
        <dbReference type="ARBA" id="ARBA00006433"/>
    </source>
</evidence>
<keyword evidence="4" id="KW-0813">Transport</keyword>
<keyword evidence="6 10" id="KW-0812">Transmembrane</keyword>
<dbReference type="EMBL" id="CP092488">
    <property type="protein sequence ID" value="UMB69469.1"/>
    <property type="molecule type" value="Genomic_DNA"/>
</dbReference>
<evidence type="ECO:0000256" key="4">
    <source>
        <dbReference type="ARBA" id="ARBA00022448"/>
    </source>
</evidence>
<comment type="similarity">
    <text evidence="2">Belongs to the ArsB family.</text>
</comment>
<feature type="transmembrane region" description="Helical" evidence="10">
    <location>
        <begin position="261"/>
        <end position="281"/>
    </location>
</feature>
<dbReference type="RefSeq" id="WP_240261201.1">
    <property type="nucleotide sequence ID" value="NZ_CP092488.2"/>
</dbReference>
<feature type="transmembrane region" description="Helical" evidence="10">
    <location>
        <begin position="233"/>
        <end position="249"/>
    </location>
</feature>
<feature type="transmembrane region" description="Helical" evidence="10">
    <location>
        <begin position="322"/>
        <end position="343"/>
    </location>
</feature>
<feature type="transmembrane region" description="Helical" evidence="10">
    <location>
        <begin position="44"/>
        <end position="63"/>
    </location>
</feature>
<keyword evidence="5" id="KW-1003">Cell membrane</keyword>
<feature type="transmembrane region" description="Helical" evidence="10">
    <location>
        <begin position="12"/>
        <end position="32"/>
    </location>
</feature>